<dbReference type="PROSITE" id="PS51683">
    <property type="entry name" value="SAM_OMT_II"/>
    <property type="match status" value="1"/>
</dbReference>
<dbReference type="Gene3D" id="1.10.10.10">
    <property type="entry name" value="Winged helix-like DNA-binding domain superfamily/Winged helix DNA-binding domain"/>
    <property type="match status" value="1"/>
</dbReference>
<dbReference type="FunFam" id="3.40.50.150:FF:000057">
    <property type="entry name" value="O-methyltransferase ZRP4"/>
    <property type="match status" value="1"/>
</dbReference>
<proteinExistence type="predicted"/>
<evidence type="ECO:0000256" key="3">
    <source>
        <dbReference type="ARBA" id="ARBA00022691"/>
    </source>
</evidence>
<dbReference type="STRING" id="337451.A0A443PFR8"/>
<organism evidence="7 8">
    <name type="scientific">Cinnamomum micranthum f. kanehirae</name>
    <dbReference type="NCBI Taxonomy" id="337451"/>
    <lineage>
        <taxon>Eukaryota</taxon>
        <taxon>Viridiplantae</taxon>
        <taxon>Streptophyta</taxon>
        <taxon>Embryophyta</taxon>
        <taxon>Tracheophyta</taxon>
        <taxon>Spermatophyta</taxon>
        <taxon>Magnoliopsida</taxon>
        <taxon>Magnoliidae</taxon>
        <taxon>Laurales</taxon>
        <taxon>Lauraceae</taxon>
        <taxon>Cinnamomum</taxon>
    </lineage>
</organism>
<comment type="caution">
    <text evidence="7">The sequence shown here is derived from an EMBL/GenBank/DDBJ whole genome shotgun (WGS) entry which is preliminary data.</text>
</comment>
<dbReference type="Gene3D" id="3.40.50.150">
    <property type="entry name" value="Vaccinia Virus protein VP39"/>
    <property type="match status" value="1"/>
</dbReference>
<dbReference type="GO" id="GO:0046983">
    <property type="term" value="F:protein dimerization activity"/>
    <property type="evidence" value="ECO:0007669"/>
    <property type="project" value="InterPro"/>
</dbReference>
<dbReference type="PIRSF" id="PIRSF005739">
    <property type="entry name" value="O-mtase"/>
    <property type="match status" value="1"/>
</dbReference>
<gene>
    <name evidence="7" type="ORF">CKAN_01868700</name>
</gene>
<keyword evidence="8" id="KW-1185">Reference proteome</keyword>
<dbReference type="InterPro" id="IPR036388">
    <property type="entry name" value="WH-like_DNA-bd_sf"/>
</dbReference>
<evidence type="ECO:0000256" key="4">
    <source>
        <dbReference type="PIRSR" id="PIRSR005739-1"/>
    </source>
</evidence>
<dbReference type="Proteomes" id="UP000283530">
    <property type="component" value="Unassembled WGS sequence"/>
</dbReference>
<evidence type="ECO:0000313" key="8">
    <source>
        <dbReference type="Proteomes" id="UP000283530"/>
    </source>
</evidence>
<dbReference type="FunFam" id="1.10.10.10:FF:000213">
    <property type="entry name" value="Coniferyl alcohol 9-O-methyltransferase"/>
    <property type="match status" value="1"/>
</dbReference>
<dbReference type="AlphaFoldDB" id="A0A443PFR8"/>
<dbReference type="InterPro" id="IPR036390">
    <property type="entry name" value="WH_DNA-bd_sf"/>
</dbReference>
<dbReference type="OrthoDB" id="2410195at2759"/>
<dbReference type="SUPFAM" id="SSF46785">
    <property type="entry name" value="Winged helix' DNA-binding domain"/>
    <property type="match status" value="1"/>
</dbReference>
<protein>
    <submittedName>
        <fullName evidence="7">Trans-resveratrol di-O-methyltransferase</fullName>
    </submittedName>
</protein>
<accession>A0A443PFR8</accession>
<feature type="active site" description="Proton acceptor" evidence="4">
    <location>
        <position position="262"/>
    </location>
</feature>
<feature type="domain" description="O-methyltransferase dimerisation" evidence="6">
    <location>
        <begin position="21"/>
        <end position="109"/>
    </location>
</feature>
<evidence type="ECO:0000313" key="7">
    <source>
        <dbReference type="EMBL" id="RWR89623.1"/>
    </source>
</evidence>
<dbReference type="PANTHER" id="PTHR11746">
    <property type="entry name" value="O-METHYLTRANSFERASE"/>
    <property type="match status" value="1"/>
</dbReference>
<keyword evidence="1 7" id="KW-0489">Methyltransferase</keyword>
<evidence type="ECO:0000259" key="6">
    <source>
        <dbReference type="Pfam" id="PF08100"/>
    </source>
</evidence>
<evidence type="ECO:0000256" key="2">
    <source>
        <dbReference type="ARBA" id="ARBA00022679"/>
    </source>
</evidence>
<sequence>MGLTEERDGCRELVKAQAHVWKHMGNLISSMSLKCAIQLGIPDTIHNHGRPMTLSDLVDALPISPTKSPCVHRLMRLMVHLGFFTIHKNGEEEEEEGYVLTPSSKLLLSQSSTSLAPFVLMMLDPVLVNPWQWLSRWFEGKGSTPFEAAHGLGLWECASQNPEINGCFNECMASDSRLIMSVIVKEFGHVFKGLESLVDVGGGKGAAATAIAEAFPNVKCTLFDLPHVVATLPQSSGMVYVGGDMFESIPPADAVFLKWILHDWSDEDCVRILKLCKEAIPSKEEGGKVIILEMVIDVENGDHQSVETQLFFDMMMMVDTYGKERTQDEWSKVFKDAGFSSYKFTPIFGMRSLIEVYP</sequence>
<dbReference type="GO" id="GO:0032259">
    <property type="term" value="P:methylation"/>
    <property type="evidence" value="ECO:0007669"/>
    <property type="project" value="UniProtKB-KW"/>
</dbReference>
<dbReference type="InterPro" id="IPR029063">
    <property type="entry name" value="SAM-dependent_MTases_sf"/>
</dbReference>
<feature type="domain" description="O-methyltransferase C-terminal" evidence="5">
    <location>
        <begin position="131"/>
        <end position="340"/>
    </location>
</feature>
<reference evidence="7 8" key="1">
    <citation type="journal article" date="2019" name="Nat. Plants">
        <title>Stout camphor tree genome fills gaps in understanding of flowering plant genome evolution.</title>
        <authorList>
            <person name="Chaw S.M."/>
            <person name="Liu Y.C."/>
            <person name="Wu Y.W."/>
            <person name="Wang H.Y."/>
            <person name="Lin C.I."/>
            <person name="Wu C.S."/>
            <person name="Ke H.M."/>
            <person name="Chang L.Y."/>
            <person name="Hsu C.Y."/>
            <person name="Yang H.T."/>
            <person name="Sudianto E."/>
            <person name="Hsu M.H."/>
            <person name="Wu K.P."/>
            <person name="Wang L.N."/>
            <person name="Leebens-Mack J.H."/>
            <person name="Tsai I.J."/>
        </authorList>
    </citation>
    <scope>NUCLEOTIDE SEQUENCE [LARGE SCALE GENOMIC DNA]</scope>
    <source>
        <strain evidence="8">cv. Chaw 1501</strain>
        <tissue evidence="7">Young leaves</tissue>
    </source>
</reference>
<dbReference type="Pfam" id="PF00891">
    <property type="entry name" value="Methyltransf_2"/>
    <property type="match status" value="1"/>
</dbReference>
<dbReference type="InterPro" id="IPR012967">
    <property type="entry name" value="COMT_dimerisation"/>
</dbReference>
<dbReference type="InterPro" id="IPR016461">
    <property type="entry name" value="COMT-like"/>
</dbReference>
<evidence type="ECO:0000256" key="1">
    <source>
        <dbReference type="ARBA" id="ARBA00022603"/>
    </source>
</evidence>
<evidence type="ECO:0000259" key="5">
    <source>
        <dbReference type="Pfam" id="PF00891"/>
    </source>
</evidence>
<keyword evidence="2 7" id="KW-0808">Transferase</keyword>
<name>A0A443PFR8_9MAGN</name>
<dbReference type="InterPro" id="IPR001077">
    <property type="entry name" value="COMT_C"/>
</dbReference>
<dbReference type="SUPFAM" id="SSF53335">
    <property type="entry name" value="S-adenosyl-L-methionine-dependent methyltransferases"/>
    <property type="match status" value="1"/>
</dbReference>
<dbReference type="Pfam" id="PF08100">
    <property type="entry name" value="Dimerisation"/>
    <property type="match status" value="1"/>
</dbReference>
<dbReference type="GO" id="GO:0008171">
    <property type="term" value="F:O-methyltransferase activity"/>
    <property type="evidence" value="ECO:0007669"/>
    <property type="project" value="InterPro"/>
</dbReference>
<dbReference type="EMBL" id="QPKB01000007">
    <property type="protein sequence ID" value="RWR89623.1"/>
    <property type="molecule type" value="Genomic_DNA"/>
</dbReference>
<keyword evidence="3" id="KW-0949">S-adenosyl-L-methionine</keyword>